<organism evidence="3 4">
    <name type="scientific">Blastomyces parvus</name>
    <dbReference type="NCBI Taxonomy" id="2060905"/>
    <lineage>
        <taxon>Eukaryota</taxon>
        <taxon>Fungi</taxon>
        <taxon>Dikarya</taxon>
        <taxon>Ascomycota</taxon>
        <taxon>Pezizomycotina</taxon>
        <taxon>Eurotiomycetes</taxon>
        <taxon>Eurotiomycetidae</taxon>
        <taxon>Onygenales</taxon>
        <taxon>Ajellomycetaceae</taxon>
        <taxon>Blastomyces</taxon>
    </lineage>
</organism>
<keyword evidence="2" id="KW-0472">Membrane</keyword>
<reference evidence="3 4" key="1">
    <citation type="submission" date="2017-10" db="EMBL/GenBank/DDBJ databases">
        <title>Comparative genomics in systemic dimorphic fungi from Ajellomycetaceae.</title>
        <authorList>
            <person name="Munoz J.F."/>
            <person name="Mcewen J.G."/>
            <person name="Clay O.K."/>
            <person name="Cuomo C.A."/>
        </authorList>
    </citation>
    <scope>NUCLEOTIDE SEQUENCE [LARGE SCALE GENOMIC DNA]</scope>
    <source>
        <strain evidence="3 4">UAMH130</strain>
    </source>
</reference>
<dbReference type="Proteomes" id="UP000224080">
    <property type="component" value="Unassembled WGS sequence"/>
</dbReference>
<dbReference type="EMBL" id="PDNC01000041">
    <property type="protein sequence ID" value="PGH04140.1"/>
    <property type="molecule type" value="Genomic_DNA"/>
</dbReference>
<feature type="transmembrane region" description="Helical" evidence="2">
    <location>
        <begin position="68"/>
        <end position="91"/>
    </location>
</feature>
<sequence length="754" mass="83530">MDSQTPHSYIALEPLGQHQVAREDDGVGSRTSPDDGSSNKFSLGGDTISPDHNGQLPTNKKLRRRPTVVYLVALYVAVSMYSWVVIGLLSRQQFNTKLGSTGTRLYKAAKFLNGAAGILAFPVATAVCARAVVPYVQTRRNGLTLRQTILLADRSWTSPQKWAGVSLPKKQNLFLWLAFWIHLVGFVVFPLQHVLIGEVTVKHHGDIEHVVSMSDFSSLLKQHGSTGGSILVQNLRYAITSVFLDDADPHIWINTTDCTDDANRSVLRCSNKRLYPHINGQGLGELDPGKSFISPAFSTFNTGLLRQFAPRLNSTVSYDVVPMGDFPADCANLPGSFYATYSGMIDGNPHYSVEACMPANQTNSPWKNQFRTPQTISETLYLKIFITDDFYAYFPGFSGGPTVFKVEAESTSGYFELPNYLNNNTAGDLLPRDPDEFCDEHCPDQGYSPAIITNNRDMQKASLKSKRWSTNFTTTPDPDSRETAFKVNMEYENSEDLDDRVNLGPLYTVAEALFGNSSFIATRSHSPLAYTGIHPYGPCRDLAPLVSLMTERHKGNHFDIQNARLYCLARPDDEQVTWQIANWLGLFWTNDSTIDRLGFDEPETFQMKRTLTAAVYLAHKGWLLSGDRSDRDFDIHFDVGNDAPMPVISSAGLIVISLLLGIFLLGLIAMAGYTYSVPTFTNTLDAFVMLRLGAQWTTDDSTGPLPGLLANSMGVTALDRNDGWFGDGNPDEDVGRVELGAHARLRKGREYLAR</sequence>
<evidence type="ECO:0000256" key="1">
    <source>
        <dbReference type="SAM" id="MobiDB-lite"/>
    </source>
</evidence>
<keyword evidence="4" id="KW-1185">Reference proteome</keyword>
<keyword evidence="2" id="KW-1133">Transmembrane helix</keyword>
<keyword evidence="2" id="KW-0812">Transmembrane</keyword>
<feature type="compositionally biased region" description="Polar residues" evidence="1">
    <location>
        <begin position="29"/>
        <end position="41"/>
    </location>
</feature>
<protein>
    <submittedName>
        <fullName evidence="3">Uncharacterized protein</fullName>
    </submittedName>
</protein>
<gene>
    <name evidence="3" type="ORF">GX51_03647</name>
</gene>
<evidence type="ECO:0000256" key="2">
    <source>
        <dbReference type="SAM" id="Phobius"/>
    </source>
</evidence>
<comment type="caution">
    <text evidence="3">The sequence shown here is derived from an EMBL/GenBank/DDBJ whole genome shotgun (WGS) entry which is preliminary data.</text>
</comment>
<feature type="transmembrane region" description="Helical" evidence="2">
    <location>
        <begin position="111"/>
        <end position="133"/>
    </location>
</feature>
<feature type="transmembrane region" description="Helical" evidence="2">
    <location>
        <begin position="651"/>
        <end position="673"/>
    </location>
</feature>
<accession>A0A2B7X5K8</accession>
<feature type="region of interest" description="Disordered" evidence="1">
    <location>
        <begin position="1"/>
        <end position="60"/>
    </location>
</feature>
<feature type="transmembrane region" description="Helical" evidence="2">
    <location>
        <begin position="173"/>
        <end position="191"/>
    </location>
</feature>
<evidence type="ECO:0000313" key="3">
    <source>
        <dbReference type="EMBL" id="PGH04140.1"/>
    </source>
</evidence>
<proteinExistence type="predicted"/>
<dbReference type="OrthoDB" id="4184767at2759"/>
<evidence type="ECO:0000313" key="4">
    <source>
        <dbReference type="Proteomes" id="UP000224080"/>
    </source>
</evidence>
<dbReference type="AlphaFoldDB" id="A0A2B7X5K8"/>
<name>A0A2B7X5K8_9EURO</name>